<dbReference type="EMBL" id="CP051204">
    <property type="protein sequence ID" value="QJB36526.1"/>
    <property type="molecule type" value="Genomic_DNA"/>
</dbReference>
<name>A0ABX6L8V7_9BACT</name>
<proteinExistence type="predicted"/>
<dbReference type="Proteomes" id="UP000503144">
    <property type="component" value="Chromosome"/>
</dbReference>
<gene>
    <name evidence="1" type="ORF">HF324_01075</name>
</gene>
<reference evidence="1 2" key="2">
    <citation type="submission" date="2020-09" db="EMBL/GenBank/DDBJ databases">
        <authorList>
            <person name="Kittiwongwattana C."/>
        </authorList>
    </citation>
    <scope>NUCLEOTIDE SEQUENCE [LARGE SCALE GENOMIC DNA]</scope>
    <source>
        <strain evidence="1 2">1303</strain>
    </source>
</reference>
<sequence>MKFCFLILSTMFSLFTSGQQPGSSFPALTRHDSIGKGILQISFGEKIPLYANATDKTPFDTLVIRQKKDGSYAFLTKVLKNRFEPYRLSEGDTYETGRANIQRGLVHFPAKMQLRVVEATSTHFRVVINEKEKLTCYIHRQPGYTLYNTLREKESSKGGHKPRWYLYETWEHLLQRVYLIEIKKGIPLFESPDGHRIPYPKREDSCEECFRVGEVRGAWAQLLDRNDYQLKKKPYGWVKWHNGTAMYITYMEFGYE</sequence>
<evidence type="ECO:0000313" key="2">
    <source>
        <dbReference type="Proteomes" id="UP000503144"/>
    </source>
</evidence>
<evidence type="ECO:0000313" key="1">
    <source>
        <dbReference type="EMBL" id="QJB36526.1"/>
    </source>
</evidence>
<organism evidence="1 2">
    <name type="scientific">Chitinophaga oryzae</name>
    <dbReference type="NCBI Taxonomy" id="2725414"/>
    <lineage>
        <taxon>Bacteria</taxon>
        <taxon>Pseudomonadati</taxon>
        <taxon>Bacteroidota</taxon>
        <taxon>Chitinophagia</taxon>
        <taxon>Chitinophagales</taxon>
        <taxon>Chitinophagaceae</taxon>
        <taxon>Chitinophaga</taxon>
    </lineage>
</organism>
<protein>
    <submittedName>
        <fullName evidence="1">Uncharacterized protein</fullName>
    </submittedName>
</protein>
<reference evidence="2" key="1">
    <citation type="submission" date="2020-04" db="EMBL/GenBank/DDBJ databases">
        <authorList>
            <person name="Kittiwongwattana C."/>
        </authorList>
    </citation>
    <scope>NUCLEOTIDE SEQUENCE [LARGE SCALE GENOMIC DNA]</scope>
    <source>
        <strain evidence="2">1303</strain>
    </source>
</reference>
<keyword evidence="2" id="KW-1185">Reference proteome</keyword>
<dbReference type="RefSeq" id="WP_168859685.1">
    <property type="nucleotide sequence ID" value="NZ_CP051204.2"/>
</dbReference>
<accession>A0ABX6L8V7</accession>